<keyword evidence="8" id="KW-0963">Cytoplasm</keyword>
<evidence type="ECO:0000256" key="7">
    <source>
        <dbReference type="ARBA" id="ARBA00023160"/>
    </source>
</evidence>
<keyword evidence="11" id="KW-1185">Reference proteome</keyword>
<gene>
    <name evidence="8" type="primary">acpS</name>
    <name evidence="10" type="ORF">EDC03_1780</name>
</gene>
<dbReference type="GO" id="GO:0006633">
    <property type="term" value="P:fatty acid biosynthetic process"/>
    <property type="evidence" value="ECO:0007669"/>
    <property type="project" value="UniProtKB-UniRule"/>
</dbReference>
<dbReference type="GO" id="GO:0000287">
    <property type="term" value="F:magnesium ion binding"/>
    <property type="evidence" value="ECO:0007669"/>
    <property type="project" value="UniProtKB-UniRule"/>
</dbReference>
<evidence type="ECO:0000313" key="10">
    <source>
        <dbReference type="EMBL" id="ROP43183.1"/>
    </source>
</evidence>
<dbReference type="SUPFAM" id="SSF56214">
    <property type="entry name" value="4'-phosphopantetheinyl transferase"/>
    <property type="match status" value="1"/>
</dbReference>
<proteinExistence type="inferred from homology"/>
<organism evidence="10 11">
    <name type="scientific">Pseudokineococcus lusitanus</name>
    <dbReference type="NCBI Taxonomy" id="763993"/>
    <lineage>
        <taxon>Bacteria</taxon>
        <taxon>Bacillati</taxon>
        <taxon>Actinomycetota</taxon>
        <taxon>Actinomycetes</taxon>
        <taxon>Kineosporiales</taxon>
        <taxon>Kineosporiaceae</taxon>
        <taxon>Pseudokineococcus</taxon>
    </lineage>
</organism>
<dbReference type="GO" id="GO:0005737">
    <property type="term" value="C:cytoplasm"/>
    <property type="evidence" value="ECO:0007669"/>
    <property type="project" value="UniProtKB-SubCell"/>
</dbReference>
<dbReference type="InterPro" id="IPR004568">
    <property type="entry name" value="Ppantetheine-prot_Trfase_dom"/>
</dbReference>
<evidence type="ECO:0000256" key="6">
    <source>
        <dbReference type="ARBA" id="ARBA00023098"/>
    </source>
</evidence>
<name>A0A3N1HKX5_9ACTN</name>
<dbReference type="InterPro" id="IPR037143">
    <property type="entry name" value="4-PPantetheinyl_Trfase_dom_sf"/>
</dbReference>
<dbReference type="InterPro" id="IPR002582">
    <property type="entry name" value="ACPS"/>
</dbReference>
<dbReference type="Pfam" id="PF01648">
    <property type="entry name" value="ACPS"/>
    <property type="match status" value="1"/>
</dbReference>
<sequence>MTPAGADGAGGAVGGGLLVGVGVDVVDVDRFTAVLARDDARGGALRRRLFDDDEADLAPRSLAARFAAKEAVAKALGAPPGLRWRDARVRRGEHGAPSLELRGTVADLAARLGAGAVHLSLSHDGGVATAFVVVERAQPLPAAPLVPPPSPPSPAPEVP</sequence>
<evidence type="ECO:0000313" key="11">
    <source>
        <dbReference type="Proteomes" id="UP000276232"/>
    </source>
</evidence>
<evidence type="ECO:0000256" key="4">
    <source>
        <dbReference type="ARBA" id="ARBA00022832"/>
    </source>
</evidence>
<evidence type="ECO:0000256" key="2">
    <source>
        <dbReference type="ARBA" id="ARBA00022679"/>
    </source>
</evidence>
<dbReference type="NCBIfam" id="NF000832">
    <property type="entry name" value="PRK00070.3-2"/>
    <property type="match status" value="1"/>
</dbReference>
<keyword evidence="7 8" id="KW-0275">Fatty acid biosynthesis</keyword>
<keyword evidence="6 8" id="KW-0443">Lipid metabolism</keyword>
<protein>
    <recommendedName>
        <fullName evidence="8">Holo-[acyl-carrier-protein] synthase</fullName>
        <shortName evidence="8">Holo-ACP synthase</shortName>
        <ecNumber evidence="8">2.7.8.7</ecNumber>
    </recommendedName>
    <alternativeName>
        <fullName evidence="8">4'-phosphopantetheinyl transferase AcpS</fullName>
    </alternativeName>
</protein>
<keyword evidence="5 8" id="KW-0460">Magnesium</keyword>
<keyword evidence="2 8" id="KW-0808">Transferase</keyword>
<evidence type="ECO:0000259" key="9">
    <source>
        <dbReference type="Pfam" id="PF01648"/>
    </source>
</evidence>
<keyword evidence="4 8" id="KW-0276">Fatty acid metabolism</keyword>
<comment type="subcellular location">
    <subcellularLocation>
        <location evidence="8">Cytoplasm</location>
    </subcellularLocation>
</comment>
<dbReference type="NCBIfam" id="TIGR00556">
    <property type="entry name" value="pantethn_trn"/>
    <property type="match status" value="1"/>
</dbReference>
<dbReference type="NCBIfam" id="TIGR00516">
    <property type="entry name" value="acpS"/>
    <property type="match status" value="1"/>
</dbReference>
<comment type="function">
    <text evidence="8">Transfers the 4'-phosphopantetheine moiety from coenzyme A to a Ser of acyl-carrier-protein.</text>
</comment>
<evidence type="ECO:0000256" key="5">
    <source>
        <dbReference type="ARBA" id="ARBA00022842"/>
    </source>
</evidence>
<evidence type="ECO:0000256" key="3">
    <source>
        <dbReference type="ARBA" id="ARBA00022723"/>
    </source>
</evidence>
<comment type="catalytic activity">
    <reaction evidence="8">
        <text>apo-[ACP] + CoA = holo-[ACP] + adenosine 3',5'-bisphosphate + H(+)</text>
        <dbReference type="Rhea" id="RHEA:12068"/>
        <dbReference type="Rhea" id="RHEA-COMP:9685"/>
        <dbReference type="Rhea" id="RHEA-COMP:9690"/>
        <dbReference type="ChEBI" id="CHEBI:15378"/>
        <dbReference type="ChEBI" id="CHEBI:29999"/>
        <dbReference type="ChEBI" id="CHEBI:57287"/>
        <dbReference type="ChEBI" id="CHEBI:58343"/>
        <dbReference type="ChEBI" id="CHEBI:64479"/>
        <dbReference type="EC" id="2.7.8.7"/>
    </reaction>
</comment>
<evidence type="ECO:0000256" key="8">
    <source>
        <dbReference type="HAMAP-Rule" id="MF_00101"/>
    </source>
</evidence>
<dbReference type="EC" id="2.7.8.7" evidence="8"/>
<feature type="domain" description="4'-phosphopantetheinyl transferase" evidence="9">
    <location>
        <begin position="20"/>
        <end position="114"/>
    </location>
</feature>
<comment type="cofactor">
    <cofactor evidence="8">
        <name>Mg(2+)</name>
        <dbReference type="ChEBI" id="CHEBI:18420"/>
    </cofactor>
</comment>
<dbReference type="Gene3D" id="3.90.470.20">
    <property type="entry name" value="4'-phosphopantetheinyl transferase domain"/>
    <property type="match status" value="1"/>
</dbReference>
<dbReference type="EMBL" id="RJKN01000004">
    <property type="protein sequence ID" value="ROP43183.1"/>
    <property type="molecule type" value="Genomic_DNA"/>
</dbReference>
<dbReference type="InterPro" id="IPR008278">
    <property type="entry name" value="4-PPantetheinyl_Trfase_dom"/>
</dbReference>
<comment type="caution">
    <text evidence="10">The sequence shown here is derived from an EMBL/GenBank/DDBJ whole genome shotgun (WGS) entry which is preliminary data.</text>
</comment>
<evidence type="ECO:0000256" key="1">
    <source>
        <dbReference type="ARBA" id="ARBA00022516"/>
    </source>
</evidence>
<keyword evidence="1 8" id="KW-0444">Lipid biosynthesis</keyword>
<dbReference type="AlphaFoldDB" id="A0A3N1HKX5"/>
<feature type="binding site" evidence="8">
    <location>
        <position position="24"/>
    </location>
    <ligand>
        <name>Mg(2+)</name>
        <dbReference type="ChEBI" id="CHEBI:18420"/>
    </ligand>
</feature>
<feature type="binding site" evidence="8">
    <location>
        <position position="70"/>
    </location>
    <ligand>
        <name>Mg(2+)</name>
        <dbReference type="ChEBI" id="CHEBI:18420"/>
    </ligand>
</feature>
<comment type="similarity">
    <text evidence="8">Belongs to the P-Pant transferase superfamily. AcpS family.</text>
</comment>
<accession>A0A3N1HKX5</accession>
<dbReference type="HAMAP" id="MF_00101">
    <property type="entry name" value="AcpS"/>
    <property type="match status" value="1"/>
</dbReference>
<dbReference type="Proteomes" id="UP000276232">
    <property type="component" value="Unassembled WGS sequence"/>
</dbReference>
<keyword evidence="3 8" id="KW-0479">Metal-binding</keyword>
<dbReference type="InParanoid" id="A0A3N1HKX5"/>
<dbReference type="GO" id="GO:0008897">
    <property type="term" value="F:holo-[acyl-carrier-protein] synthase activity"/>
    <property type="evidence" value="ECO:0007669"/>
    <property type="project" value="UniProtKB-UniRule"/>
</dbReference>
<reference evidence="10 11" key="1">
    <citation type="journal article" date="2015" name="Stand. Genomic Sci.">
        <title>Genomic Encyclopedia of Bacterial and Archaeal Type Strains, Phase III: the genomes of soil and plant-associated and newly described type strains.</title>
        <authorList>
            <person name="Whitman W.B."/>
            <person name="Woyke T."/>
            <person name="Klenk H.P."/>
            <person name="Zhou Y."/>
            <person name="Lilburn T.G."/>
            <person name="Beck B.J."/>
            <person name="De Vos P."/>
            <person name="Vandamme P."/>
            <person name="Eisen J.A."/>
            <person name="Garrity G."/>
            <person name="Hugenholtz P."/>
            <person name="Kyrpides N.C."/>
        </authorList>
    </citation>
    <scope>NUCLEOTIDE SEQUENCE [LARGE SCALE GENOMIC DNA]</scope>
    <source>
        <strain evidence="10 11">CECT 7306</strain>
    </source>
</reference>